<evidence type="ECO:0000313" key="6">
    <source>
        <dbReference type="Proteomes" id="UP000594873"/>
    </source>
</evidence>
<dbReference type="EMBL" id="CP065592">
    <property type="protein sequence ID" value="QPQ56267.1"/>
    <property type="molecule type" value="Genomic_DNA"/>
</dbReference>
<dbReference type="InterPro" id="IPR013780">
    <property type="entry name" value="Glyco_hydro_b"/>
</dbReference>
<dbReference type="SUPFAM" id="SSF51011">
    <property type="entry name" value="Glycosyl hydrolase domain"/>
    <property type="match status" value="1"/>
</dbReference>
<evidence type="ECO:0000259" key="4">
    <source>
        <dbReference type="SMART" id="SM00642"/>
    </source>
</evidence>
<dbReference type="InterPro" id="IPR045857">
    <property type="entry name" value="O16G_dom_2"/>
</dbReference>
<proteinExistence type="inferred from homology"/>
<protein>
    <submittedName>
        <fullName evidence="5">Alpha-glucosidase</fullName>
    </submittedName>
</protein>
<keyword evidence="2" id="KW-0378">Hydrolase</keyword>
<evidence type="ECO:0000256" key="2">
    <source>
        <dbReference type="ARBA" id="ARBA00022801"/>
    </source>
</evidence>
<dbReference type="SMART" id="SM00642">
    <property type="entry name" value="Aamy"/>
    <property type="match status" value="1"/>
</dbReference>
<dbReference type="Pfam" id="PF00128">
    <property type="entry name" value="Alpha-amylase"/>
    <property type="match status" value="1"/>
</dbReference>
<dbReference type="GO" id="GO:0009313">
    <property type="term" value="P:oligosaccharide catabolic process"/>
    <property type="evidence" value="ECO:0007669"/>
    <property type="project" value="TreeGrafter"/>
</dbReference>
<evidence type="ECO:0000313" key="5">
    <source>
        <dbReference type="EMBL" id="QPQ56267.1"/>
    </source>
</evidence>
<feature type="domain" description="Glycosyl hydrolase family 13 catalytic" evidence="4">
    <location>
        <begin position="19"/>
        <end position="405"/>
    </location>
</feature>
<dbReference type="Gene3D" id="2.60.40.1180">
    <property type="entry name" value="Golgi alpha-mannosidase II"/>
    <property type="match status" value="1"/>
</dbReference>
<dbReference type="AlphaFoldDB" id="A0A7T2GM13"/>
<gene>
    <name evidence="5" type="ORF">IC614_06235</name>
</gene>
<dbReference type="InterPro" id="IPR006047">
    <property type="entry name" value="GH13_cat_dom"/>
</dbReference>
<comment type="similarity">
    <text evidence="1">Belongs to the glycosyl hydrolase 13 family.</text>
</comment>
<sequence length="533" mass="59278">MAGAGAGSEPWWKGAVIYQIYPRSFADSNGDGVGDLPGITAHLDHVASLGVDGIWLSPFFTSPMKDFGYDIADYCGVDPIFGTMADFDALLARAHDLGLKVIIDQVYAHTSDQHAWFKESRSSRDNPKADWYVWADAKPDGSPPNNWLSVFHGPAWTWDTRRGQYYLHNFLSSQPNLHVHNPQVQEALLETARFWFDRGVDGFRLDAINFSMHDPALTDNPPVPPGFGRGILPFDFQHHFHNQSHPDIPQFLARVRALVDSYDGDRFTVAEVGGEQANEEMRLYTRGADRLHSAYGFNFLYSKDVTPALIHETIDMWPQAAGEGWPSWAFSNHDAPRAVSRWLHGRDRDAFARQAMLLLMALRGNIFLYQGEELGLPQADVPFERLQDPEAIANYPESQGRDGARTPVPWKADAPQAGFSPVEPWLPLDPAHVPLAVDRQEACPDSMLHYTRHLIAFRKRHPALRLGSIRPIDAPEPILAFERIHGGERLLCVFNLGTGSADWTLPAGWTVIESAGDVSGTALGPHSGLIASL</sequence>
<dbReference type="PANTHER" id="PTHR10357">
    <property type="entry name" value="ALPHA-AMYLASE FAMILY MEMBER"/>
    <property type="match status" value="1"/>
</dbReference>
<evidence type="ECO:0000256" key="1">
    <source>
        <dbReference type="ARBA" id="ARBA00008061"/>
    </source>
</evidence>
<dbReference type="GO" id="GO:0004556">
    <property type="term" value="F:alpha-amylase activity"/>
    <property type="evidence" value="ECO:0007669"/>
    <property type="project" value="TreeGrafter"/>
</dbReference>
<dbReference type="FunFam" id="3.90.400.10:FF:000002">
    <property type="entry name" value="Sucrose isomerase"/>
    <property type="match status" value="1"/>
</dbReference>
<evidence type="ECO:0000256" key="3">
    <source>
        <dbReference type="ARBA" id="ARBA00023295"/>
    </source>
</evidence>
<organism evidence="5 6">
    <name type="scientific">Allosphingosinicella flava</name>
    <dbReference type="NCBI Taxonomy" id="2771430"/>
    <lineage>
        <taxon>Bacteria</taxon>
        <taxon>Pseudomonadati</taxon>
        <taxon>Pseudomonadota</taxon>
        <taxon>Alphaproteobacteria</taxon>
        <taxon>Sphingomonadales</taxon>
        <taxon>Sphingomonadaceae</taxon>
        <taxon>Allosphingosinicella</taxon>
    </lineage>
</organism>
<reference evidence="5 6" key="1">
    <citation type="submission" date="2020-11" db="EMBL/GenBank/DDBJ databases">
        <title>Genome seq and assembly of Sphingosinicella sp.</title>
        <authorList>
            <person name="Chhetri G."/>
        </authorList>
    </citation>
    <scope>NUCLEOTIDE SEQUENCE [LARGE SCALE GENOMIC DNA]</scope>
    <source>
        <strain evidence="5 6">UDD2</strain>
    </source>
</reference>
<dbReference type="Gene3D" id="3.20.20.80">
    <property type="entry name" value="Glycosidases"/>
    <property type="match status" value="2"/>
</dbReference>
<dbReference type="Gene3D" id="3.90.400.10">
    <property type="entry name" value="Oligo-1,6-glucosidase, Domain 2"/>
    <property type="match status" value="1"/>
</dbReference>
<dbReference type="InterPro" id="IPR017853">
    <property type="entry name" value="GH"/>
</dbReference>
<keyword evidence="6" id="KW-1185">Reference proteome</keyword>
<dbReference type="CDD" id="cd11330">
    <property type="entry name" value="AmyAc_OligoGlu"/>
    <property type="match status" value="1"/>
</dbReference>
<dbReference type="Proteomes" id="UP000594873">
    <property type="component" value="Chromosome"/>
</dbReference>
<accession>A0A7T2GM13</accession>
<dbReference type="PANTHER" id="PTHR10357:SF179">
    <property type="entry name" value="NEUTRAL AND BASIC AMINO ACID TRANSPORT PROTEIN RBAT"/>
    <property type="match status" value="1"/>
</dbReference>
<dbReference type="SUPFAM" id="SSF51445">
    <property type="entry name" value="(Trans)glycosidases"/>
    <property type="match status" value="1"/>
</dbReference>
<keyword evidence="3" id="KW-0326">Glycosidase</keyword>
<dbReference type="KEGG" id="sflv:IC614_06235"/>
<name>A0A7T2GM13_9SPHN</name>